<dbReference type="AlphaFoldDB" id="A0A842J529"/>
<reference evidence="2 3" key="1">
    <citation type="submission" date="2020-08" db="EMBL/GenBank/DDBJ databases">
        <title>Complete genome and description of Campylobacter massiliensis Marseille-Q3452 sp. nov.</title>
        <authorList>
            <person name="Antezack A."/>
        </authorList>
    </citation>
    <scope>NUCLEOTIDE SEQUENCE [LARGE SCALE GENOMIC DNA]</scope>
    <source>
        <strain evidence="2 3">Marseille-Q3452</strain>
    </source>
</reference>
<accession>A0A842J529</accession>
<proteinExistence type="predicted"/>
<protein>
    <submittedName>
        <fullName evidence="2">Uncharacterized protein</fullName>
    </submittedName>
</protein>
<organism evidence="2 3">
    <name type="scientific">Campylobacter massiliensis</name>
    <dbReference type="NCBI Taxonomy" id="2762557"/>
    <lineage>
        <taxon>Bacteria</taxon>
        <taxon>Pseudomonadati</taxon>
        <taxon>Campylobacterota</taxon>
        <taxon>Epsilonproteobacteria</taxon>
        <taxon>Campylobacterales</taxon>
        <taxon>Campylobacteraceae</taxon>
        <taxon>Campylobacter</taxon>
    </lineage>
</organism>
<dbReference type="RefSeq" id="WP_185898172.1">
    <property type="nucleotide sequence ID" value="NZ_JACLZK010000001.1"/>
</dbReference>
<sequence length="66" mass="7799">MRHYGNGSRANEYRLGIDSEKEIKEAKEFLRQRELELRAAKEREKREARARELAKLEAELRDLIGA</sequence>
<name>A0A842J529_9BACT</name>
<feature type="coiled-coil region" evidence="1">
    <location>
        <begin position="23"/>
        <end position="66"/>
    </location>
</feature>
<comment type="caution">
    <text evidence="2">The sequence shown here is derived from an EMBL/GenBank/DDBJ whole genome shotgun (WGS) entry which is preliminary data.</text>
</comment>
<evidence type="ECO:0000256" key="1">
    <source>
        <dbReference type="SAM" id="Coils"/>
    </source>
</evidence>
<gene>
    <name evidence="2" type="ORF">H7R39_04730</name>
</gene>
<evidence type="ECO:0000313" key="3">
    <source>
        <dbReference type="Proteomes" id="UP000552683"/>
    </source>
</evidence>
<keyword evidence="3" id="KW-1185">Reference proteome</keyword>
<dbReference type="EMBL" id="JACLZK010000001">
    <property type="protein sequence ID" value="MBC2882568.1"/>
    <property type="molecule type" value="Genomic_DNA"/>
</dbReference>
<dbReference type="Proteomes" id="UP000552683">
    <property type="component" value="Unassembled WGS sequence"/>
</dbReference>
<keyword evidence="1" id="KW-0175">Coiled coil</keyword>
<evidence type="ECO:0000313" key="2">
    <source>
        <dbReference type="EMBL" id="MBC2882568.1"/>
    </source>
</evidence>